<dbReference type="Pfam" id="PF00326">
    <property type="entry name" value="Peptidase_S9"/>
    <property type="match status" value="1"/>
</dbReference>
<keyword evidence="2 6" id="KW-0645">Protease</keyword>
<dbReference type="Pfam" id="PF02897">
    <property type="entry name" value="Peptidase_S9_N"/>
    <property type="match status" value="1"/>
</dbReference>
<dbReference type="AlphaFoldDB" id="A0ABD3CPV8"/>
<evidence type="ECO:0000313" key="10">
    <source>
        <dbReference type="Proteomes" id="UP001632038"/>
    </source>
</evidence>
<evidence type="ECO:0000256" key="1">
    <source>
        <dbReference type="ARBA" id="ARBA00005228"/>
    </source>
</evidence>
<dbReference type="EMBL" id="JAVIJP010000032">
    <property type="protein sequence ID" value="KAL3631269.1"/>
    <property type="molecule type" value="Genomic_DNA"/>
</dbReference>
<dbReference type="PANTHER" id="PTHR11757">
    <property type="entry name" value="PROTEASE FAMILY S9A OLIGOPEPTIDASE"/>
    <property type="match status" value="1"/>
</dbReference>
<dbReference type="Gene3D" id="3.40.50.1820">
    <property type="entry name" value="alpha/beta hydrolase"/>
    <property type="match status" value="1"/>
</dbReference>
<dbReference type="GO" id="GO:0006508">
    <property type="term" value="P:proteolysis"/>
    <property type="evidence" value="ECO:0007669"/>
    <property type="project" value="UniProtKB-KW"/>
</dbReference>
<proteinExistence type="inferred from homology"/>
<dbReference type="PRINTS" id="PR00862">
    <property type="entry name" value="PROLIGOPTASE"/>
</dbReference>
<evidence type="ECO:0000313" key="9">
    <source>
        <dbReference type="EMBL" id="KAL3631269.1"/>
    </source>
</evidence>
<dbReference type="InterPro" id="IPR001375">
    <property type="entry name" value="Peptidase_S9_cat"/>
</dbReference>
<comment type="similarity">
    <text evidence="1 6">Belongs to the peptidase S9A family.</text>
</comment>
<dbReference type="Gene3D" id="2.130.10.120">
    <property type="entry name" value="Prolyl oligopeptidase, N-terminal domain"/>
    <property type="match status" value="1"/>
</dbReference>
<feature type="domain" description="Peptidase S9 prolyl oligopeptidase catalytic" evidence="7">
    <location>
        <begin position="621"/>
        <end position="834"/>
    </location>
</feature>
<keyword evidence="3 6" id="KW-0378">Hydrolase</keyword>
<dbReference type="InterPro" id="IPR029058">
    <property type="entry name" value="AB_hydrolase_fold"/>
</dbReference>
<evidence type="ECO:0000256" key="2">
    <source>
        <dbReference type="ARBA" id="ARBA00022670"/>
    </source>
</evidence>
<evidence type="ECO:0000259" key="8">
    <source>
        <dbReference type="Pfam" id="PF02897"/>
    </source>
</evidence>
<reference evidence="10" key="1">
    <citation type="journal article" date="2024" name="IScience">
        <title>Strigolactones Initiate the Formation of Haustorium-like Structures in Castilleja.</title>
        <authorList>
            <person name="Buerger M."/>
            <person name="Peterson D."/>
            <person name="Chory J."/>
        </authorList>
    </citation>
    <scope>NUCLEOTIDE SEQUENCE [LARGE SCALE GENOMIC DNA]</scope>
</reference>
<evidence type="ECO:0000256" key="5">
    <source>
        <dbReference type="ARBA" id="ARBA00045448"/>
    </source>
</evidence>
<evidence type="ECO:0000256" key="3">
    <source>
        <dbReference type="ARBA" id="ARBA00022801"/>
    </source>
</evidence>
<dbReference type="InterPro" id="IPR023302">
    <property type="entry name" value="Pept_S9A_N"/>
</dbReference>
<gene>
    <name evidence="9" type="ORF">CASFOL_024253</name>
</gene>
<protein>
    <recommendedName>
        <fullName evidence="6">Prolyl endopeptidase</fullName>
        <ecNumber evidence="6">3.4.21.-</ecNumber>
    </recommendedName>
</protein>
<evidence type="ECO:0000259" key="7">
    <source>
        <dbReference type="Pfam" id="PF00326"/>
    </source>
</evidence>
<organism evidence="9 10">
    <name type="scientific">Castilleja foliolosa</name>
    <dbReference type="NCBI Taxonomy" id="1961234"/>
    <lineage>
        <taxon>Eukaryota</taxon>
        <taxon>Viridiplantae</taxon>
        <taxon>Streptophyta</taxon>
        <taxon>Embryophyta</taxon>
        <taxon>Tracheophyta</taxon>
        <taxon>Spermatophyta</taxon>
        <taxon>Magnoliopsida</taxon>
        <taxon>eudicotyledons</taxon>
        <taxon>Gunneridae</taxon>
        <taxon>Pentapetalae</taxon>
        <taxon>asterids</taxon>
        <taxon>lamiids</taxon>
        <taxon>Lamiales</taxon>
        <taxon>Orobanchaceae</taxon>
        <taxon>Pedicularideae</taxon>
        <taxon>Castillejinae</taxon>
        <taxon>Castilleja</taxon>
    </lineage>
</organism>
<keyword evidence="10" id="KW-1185">Reference proteome</keyword>
<dbReference type="GO" id="GO:0004252">
    <property type="term" value="F:serine-type endopeptidase activity"/>
    <property type="evidence" value="ECO:0007669"/>
    <property type="project" value="UniProtKB-UniRule"/>
</dbReference>
<sequence>MDIVALLTQANLQAMPLTTPCSLSSHSHYTVQKLPLFSSPPQPPAVSMAAHLILSKSSSKNTILPFKSYLYHKLASLALFSTIGVKNKHYGFKPKDHHPPAAKKVPFTATAHGVTWKDPYRWMSDVNDPDFVSYINQENAYAEEFMRDTEEMQRTLYSEMFSRMPSKITSSPERWGPWLYYQFIPEGKEYPVLCRKPAVETKGWANTLFNSLRIGFGTDKDYQVLLDWNEIAEQYGYVHVGTCRVSPDHCFLAYTLDTKGNEQFQLQIKDLRNNSIFPQHKVEGVVSLAWAQDGRTLFYTLCDQNQRPHRVLCTQLGSHSGDSAVIFTENDSRFCVDITSTKDGKFVTVNSNSRTSSEEVYVINASKPKDGLQRFCKRVSGVQYFLEHHSKYFYLLTNAPTCKDKKFSGDGYYLARCRDDDDARADNLTNIVMPGDDICLEDMDIFHEHLVLFLNKKGSSSICSLDMPISFDNKKEMEIDDLDPWYFPLPSDMCTITPGSNHDFTNTIYRAVLSSPVTPDLLVDYDMSRKIFTIVHQEDVRNISTSGNEMKTDVKHYEDHVWNNFSEKYACEEKEVVSRDGVKIPLTVVFSRSAYQKGLSPGLLHGYGAYSEALDKSWCSDRLSLLDRGWMFAFADVRGGAGADPSWHESGRGLNKLNSIHDFVSCGEYLIEEGLIDKTRLSALGTSAGCILVGAAVNMNPQLFRAAILKVPFLDVLNTLLDPSLPLTTLDYEEFGNPEIESFFEYIRKYSPYDNIPQGACCPSMLVSASFNDSRVGVWEAAKWVAKIRETTCSRCSSAVILQTDMNGGHFREGGRFAHCRETAYDYAFLMKVTASTDERT</sequence>
<name>A0ABD3CPV8_9LAMI</name>
<accession>A0ABD3CPV8</accession>
<dbReference type="SUPFAM" id="SSF50993">
    <property type="entry name" value="Peptidase/esterase 'gauge' domain"/>
    <property type="match status" value="1"/>
</dbReference>
<evidence type="ECO:0000256" key="4">
    <source>
        <dbReference type="ARBA" id="ARBA00022825"/>
    </source>
</evidence>
<evidence type="ECO:0000256" key="6">
    <source>
        <dbReference type="RuleBase" id="RU368024"/>
    </source>
</evidence>
<comment type="function">
    <text evidence="5">Serine peptidase whose precise substrate specificity remains unclear. Does not cleave peptides after a arginine or lysine residue. Regulates trans-Golgi network morphology and sorting by regulating the membrane binding of the AP-1 complex. May play a role in the regulation of synaptic vesicle exocytosis.</text>
</comment>
<feature type="domain" description="Peptidase S9A N-terminal" evidence="8">
    <location>
        <begin position="99"/>
        <end position="530"/>
    </location>
</feature>
<dbReference type="Proteomes" id="UP001632038">
    <property type="component" value="Unassembled WGS sequence"/>
</dbReference>
<dbReference type="EC" id="3.4.21.-" evidence="6"/>
<dbReference type="InterPro" id="IPR002470">
    <property type="entry name" value="Peptidase_S9A"/>
</dbReference>
<dbReference type="SUPFAM" id="SSF53474">
    <property type="entry name" value="alpha/beta-Hydrolases"/>
    <property type="match status" value="1"/>
</dbReference>
<keyword evidence="4 6" id="KW-0720">Serine protease</keyword>
<dbReference type="PANTHER" id="PTHR11757:SF12">
    <property type="entry name" value="PROLYL ENDOPEPTIDASE"/>
    <property type="match status" value="1"/>
</dbReference>
<comment type="caution">
    <text evidence="9">The sequence shown here is derived from an EMBL/GenBank/DDBJ whole genome shotgun (WGS) entry which is preliminary data.</text>
</comment>
<dbReference type="InterPro" id="IPR051543">
    <property type="entry name" value="Serine_Peptidase_S9A"/>
</dbReference>